<name>A0A841FKG2_9ACTN</name>
<dbReference type="SUPFAM" id="SSF46785">
    <property type="entry name" value="Winged helix' DNA-binding domain"/>
    <property type="match status" value="1"/>
</dbReference>
<feature type="region of interest" description="Disordered" evidence="4">
    <location>
        <begin position="248"/>
        <end position="270"/>
    </location>
</feature>
<evidence type="ECO:0000313" key="6">
    <source>
        <dbReference type="EMBL" id="MBB6033129.1"/>
    </source>
</evidence>
<dbReference type="CDD" id="cd07377">
    <property type="entry name" value="WHTH_GntR"/>
    <property type="match status" value="1"/>
</dbReference>
<evidence type="ECO:0000256" key="2">
    <source>
        <dbReference type="ARBA" id="ARBA00023125"/>
    </source>
</evidence>
<evidence type="ECO:0000313" key="7">
    <source>
        <dbReference type="Proteomes" id="UP000548476"/>
    </source>
</evidence>
<protein>
    <submittedName>
        <fullName evidence="6">DNA-binding GntR family transcriptional regulator</fullName>
    </submittedName>
</protein>
<dbReference type="Pfam" id="PF00392">
    <property type="entry name" value="GntR"/>
    <property type="match status" value="1"/>
</dbReference>
<evidence type="ECO:0000256" key="1">
    <source>
        <dbReference type="ARBA" id="ARBA00023015"/>
    </source>
</evidence>
<dbReference type="GO" id="GO:0003700">
    <property type="term" value="F:DNA-binding transcription factor activity"/>
    <property type="evidence" value="ECO:0007669"/>
    <property type="project" value="InterPro"/>
</dbReference>
<dbReference type="Gene3D" id="1.10.10.10">
    <property type="entry name" value="Winged helix-like DNA-binding domain superfamily/Winged helix DNA-binding domain"/>
    <property type="match status" value="1"/>
</dbReference>
<dbReference type="EMBL" id="JACHGT010000002">
    <property type="protein sequence ID" value="MBB6033129.1"/>
    <property type="molecule type" value="Genomic_DNA"/>
</dbReference>
<keyword evidence="1" id="KW-0805">Transcription regulation</keyword>
<dbReference type="InterPro" id="IPR036390">
    <property type="entry name" value="WH_DNA-bd_sf"/>
</dbReference>
<evidence type="ECO:0000256" key="4">
    <source>
        <dbReference type="SAM" id="MobiDB-lite"/>
    </source>
</evidence>
<sequence>MTRPSPPSLTSAERALPNRLAPVSRYSTVDLIAERIREAIVQGDLPPGSPLGEAEMAEQLGVSRGPLREGMQRLVQEGLLTTVRRRGLGVASMSAADVADVYQMRAAVERSACLRLLRLGAPALAATVRALTGEVRKMSRAAKKGAARQLGDADLAFHRMLVDSAGSHRLSRSMRTLLIETRLSTFSMQHGPSAGFVVRADLAEDHEAIVDALRDRDETRLLALIESHMEGAVRRLTGQSVLGPDIETLQAPVPDEPRELDPLELPEGVV</sequence>
<organism evidence="6 7">
    <name type="scientific">Phytomonospora endophytica</name>
    <dbReference type="NCBI Taxonomy" id="714109"/>
    <lineage>
        <taxon>Bacteria</taxon>
        <taxon>Bacillati</taxon>
        <taxon>Actinomycetota</taxon>
        <taxon>Actinomycetes</taxon>
        <taxon>Micromonosporales</taxon>
        <taxon>Micromonosporaceae</taxon>
        <taxon>Phytomonospora</taxon>
    </lineage>
</organism>
<feature type="domain" description="HTH gntR-type" evidence="5">
    <location>
        <begin position="26"/>
        <end position="93"/>
    </location>
</feature>
<gene>
    <name evidence="6" type="ORF">HNR73_000976</name>
</gene>
<dbReference type="InterPro" id="IPR011711">
    <property type="entry name" value="GntR_C"/>
</dbReference>
<comment type="caution">
    <text evidence="6">The sequence shown here is derived from an EMBL/GenBank/DDBJ whole genome shotgun (WGS) entry which is preliminary data.</text>
</comment>
<dbReference type="PANTHER" id="PTHR43537:SF45">
    <property type="entry name" value="GNTR FAMILY REGULATORY PROTEIN"/>
    <property type="match status" value="1"/>
</dbReference>
<dbReference type="Pfam" id="PF07729">
    <property type="entry name" value="FCD"/>
    <property type="match status" value="1"/>
</dbReference>
<dbReference type="SUPFAM" id="SSF48008">
    <property type="entry name" value="GntR ligand-binding domain-like"/>
    <property type="match status" value="1"/>
</dbReference>
<dbReference type="InterPro" id="IPR000524">
    <property type="entry name" value="Tscrpt_reg_HTH_GntR"/>
</dbReference>
<dbReference type="PANTHER" id="PTHR43537">
    <property type="entry name" value="TRANSCRIPTIONAL REGULATOR, GNTR FAMILY"/>
    <property type="match status" value="1"/>
</dbReference>
<dbReference type="InterPro" id="IPR008920">
    <property type="entry name" value="TF_FadR/GntR_C"/>
</dbReference>
<dbReference type="SMART" id="SM00895">
    <property type="entry name" value="FCD"/>
    <property type="match status" value="1"/>
</dbReference>
<dbReference type="PRINTS" id="PR00035">
    <property type="entry name" value="HTHGNTR"/>
</dbReference>
<keyword evidence="3" id="KW-0804">Transcription</keyword>
<dbReference type="Gene3D" id="1.20.120.530">
    <property type="entry name" value="GntR ligand-binding domain-like"/>
    <property type="match status" value="1"/>
</dbReference>
<accession>A0A841FKG2</accession>
<dbReference type="SMART" id="SM00345">
    <property type="entry name" value="HTH_GNTR"/>
    <property type="match status" value="1"/>
</dbReference>
<keyword evidence="2 6" id="KW-0238">DNA-binding</keyword>
<keyword evidence="7" id="KW-1185">Reference proteome</keyword>
<proteinExistence type="predicted"/>
<dbReference type="GO" id="GO:0003677">
    <property type="term" value="F:DNA binding"/>
    <property type="evidence" value="ECO:0007669"/>
    <property type="project" value="UniProtKB-KW"/>
</dbReference>
<dbReference type="Proteomes" id="UP000548476">
    <property type="component" value="Unassembled WGS sequence"/>
</dbReference>
<reference evidence="6 7" key="1">
    <citation type="submission" date="2020-08" db="EMBL/GenBank/DDBJ databases">
        <title>Genomic Encyclopedia of Type Strains, Phase IV (KMG-IV): sequencing the most valuable type-strain genomes for metagenomic binning, comparative biology and taxonomic classification.</title>
        <authorList>
            <person name="Goeker M."/>
        </authorList>
    </citation>
    <scope>NUCLEOTIDE SEQUENCE [LARGE SCALE GENOMIC DNA]</scope>
    <source>
        <strain evidence="6 7">YIM 65646</strain>
    </source>
</reference>
<dbReference type="AlphaFoldDB" id="A0A841FKG2"/>
<evidence type="ECO:0000259" key="5">
    <source>
        <dbReference type="PROSITE" id="PS50949"/>
    </source>
</evidence>
<dbReference type="RefSeq" id="WP_184786036.1">
    <property type="nucleotide sequence ID" value="NZ_BONT01000023.1"/>
</dbReference>
<evidence type="ECO:0000256" key="3">
    <source>
        <dbReference type="ARBA" id="ARBA00023163"/>
    </source>
</evidence>
<dbReference type="InterPro" id="IPR036388">
    <property type="entry name" value="WH-like_DNA-bd_sf"/>
</dbReference>
<dbReference type="PROSITE" id="PS50949">
    <property type="entry name" value="HTH_GNTR"/>
    <property type="match status" value="1"/>
</dbReference>